<organism evidence="1">
    <name type="scientific">Siphoviridae sp. ctc6d98</name>
    <dbReference type="NCBI Taxonomy" id="2825569"/>
    <lineage>
        <taxon>Viruses</taxon>
        <taxon>Duplodnaviria</taxon>
        <taxon>Heunggongvirae</taxon>
        <taxon>Uroviricota</taxon>
        <taxon>Caudoviricetes</taxon>
    </lineage>
</organism>
<evidence type="ECO:0000313" key="1">
    <source>
        <dbReference type="EMBL" id="DAE04337.1"/>
    </source>
</evidence>
<name>A0A8S5PD78_9CAUD</name>
<accession>A0A8S5PD78</accession>
<dbReference type="EMBL" id="BK015386">
    <property type="protein sequence ID" value="DAE04337.1"/>
    <property type="molecule type" value="Genomic_DNA"/>
</dbReference>
<protein>
    <submittedName>
        <fullName evidence="1">Minor capsid protein</fullName>
    </submittedName>
</protein>
<proteinExistence type="predicted"/>
<reference evidence="1" key="1">
    <citation type="journal article" date="2021" name="Proc. Natl. Acad. Sci. U.S.A.">
        <title>A Catalog of Tens of Thousands of Viruses from Human Metagenomes Reveals Hidden Associations with Chronic Diseases.</title>
        <authorList>
            <person name="Tisza M.J."/>
            <person name="Buck C.B."/>
        </authorList>
    </citation>
    <scope>NUCLEOTIDE SEQUENCE</scope>
    <source>
        <strain evidence="1">Ctc6d98</strain>
    </source>
</reference>
<sequence>MAKSKKIEALKYTGNFTMIDGDLRIKVDYKRFYDQFKRAQFELDNNVMSGMKPFMPMDTGTFIQLTEQESMALAGSGEVVAAHAPYGRFLYYGKLMIDPVTESPWARKGAKKVVKVPEVELTFSNPKAVPMWFEEAKKHYAADWIRKAKKTAGGGD</sequence>